<dbReference type="SUPFAM" id="SSF48403">
    <property type="entry name" value="Ankyrin repeat"/>
    <property type="match status" value="1"/>
</dbReference>
<dbReference type="PROSITE" id="PS50088">
    <property type="entry name" value="ANK_REPEAT"/>
    <property type="match status" value="2"/>
</dbReference>
<name>A0AAN8G721_PATCE</name>
<dbReference type="Gene3D" id="1.25.40.20">
    <property type="entry name" value="Ankyrin repeat-containing domain"/>
    <property type="match status" value="1"/>
</dbReference>
<evidence type="ECO:0000256" key="2">
    <source>
        <dbReference type="ARBA" id="ARBA00023043"/>
    </source>
</evidence>
<dbReference type="PANTHER" id="PTHR24171">
    <property type="entry name" value="ANKYRIN REPEAT DOMAIN-CONTAINING PROTEIN 39-RELATED"/>
    <property type="match status" value="1"/>
</dbReference>
<dbReference type="InterPro" id="IPR002110">
    <property type="entry name" value="Ankyrin_rpt"/>
</dbReference>
<dbReference type="InterPro" id="IPR036770">
    <property type="entry name" value="Ankyrin_rpt-contain_sf"/>
</dbReference>
<organism evidence="5 6">
    <name type="scientific">Patella caerulea</name>
    <name type="common">Rayed Mediterranean limpet</name>
    <dbReference type="NCBI Taxonomy" id="87958"/>
    <lineage>
        <taxon>Eukaryota</taxon>
        <taxon>Metazoa</taxon>
        <taxon>Spiralia</taxon>
        <taxon>Lophotrochozoa</taxon>
        <taxon>Mollusca</taxon>
        <taxon>Gastropoda</taxon>
        <taxon>Patellogastropoda</taxon>
        <taxon>Patelloidea</taxon>
        <taxon>Patellidae</taxon>
        <taxon>Patella</taxon>
    </lineage>
</organism>
<evidence type="ECO:0000313" key="5">
    <source>
        <dbReference type="EMBL" id="KAK6169163.1"/>
    </source>
</evidence>
<feature type="repeat" description="ANK" evidence="3">
    <location>
        <begin position="127"/>
        <end position="159"/>
    </location>
</feature>
<evidence type="ECO:0008006" key="7">
    <source>
        <dbReference type="Google" id="ProtNLM"/>
    </source>
</evidence>
<comment type="caution">
    <text evidence="5">The sequence shown here is derived from an EMBL/GenBank/DDBJ whole genome shotgun (WGS) entry which is preliminary data.</text>
</comment>
<sequence length="284" mass="31948">MNQDTDDSDSDSLVSSSSEGEFKLPENDEPRLDFEWNPEPPAGLHFMCLVPFHQDYEANYSQSFHIGKIKVSSSHRQQRMNEFKTGRTTGRNFLDEKKLRNAATQNNHQLVIELLDNGVDPCNQDDKRRTALHFAASQGHDTTVRILLDKGADPNMKDVMGNTPLHLAVCTCQIPVVTLLLKAGTNIKAADNHGRTPLSLAKSRLKLLSSNQTYSSERLKREVTEVSDMMKTYLNLSGMKDDASQIEELCARLHITSSRDELDNINNLLSDFTSMNIRQEENPG</sequence>
<dbReference type="AlphaFoldDB" id="A0AAN8G721"/>
<reference evidence="5 6" key="1">
    <citation type="submission" date="2024-01" db="EMBL/GenBank/DDBJ databases">
        <title>The genome of the rayed Mediterranean limpet Patella caerulea (Linnaeus, 1758).</title>
        <authorList>
            <person name="Anh-Thu Weber A."/>
            <person name="Halstead-Nussloch G."/>
        </authorList>
    </citation>
    <scope>NUCLEOTIDE SEQUENCE [LARGE SCALE GENOMIC DNA]</scope>
    <source>
        <strain evidence="5">AATW-2023a</strain>
        <tissue evidence="5">Whole specimen</tissue>
    </source>
</reference>
<keyword evidence="6" id="KW-1185">Reference proteome</keyword>
<dbReference type="Pfam" id="PF12796">
    <property type="entry name" value="Ank_2"/>
    <property type="match status" value="1"/>
</dbReference>
<feature type="compositionally biased region" description="Acidic residues" evidence="4">
    <location>
        <begin position="1"/>
        <end position="10"/>
    </location>
</feature>
<dbReference type="PROSITE" id="PS50297">
    <property type="entry name" value="ANK_REP_REGION"/>
    <property type="match status" value="2"/>
</dbReference>
<protein>
    <recommendedName>
        <fullName evidence="7">Ankyrin repeat domain-containing protein 54</fullName>
    </recommendedName>
</protein>
<dbReference type="EMBL" id="JAZGQO010000015">
    <property type="protein sequence ID" value="KAK6169163.1"/>
    <property type="molecule type" value="Genomic_DNA"/>
</dbReference>
<gene>
    <name evidence="5" type="ORF">SNE40_020264</name>
</gene>
<accession>A0AAN8G721</accession>
<feature type="repeat" description="ANK" evidence="3">
    <location>
        <begin position="160"/>
        <end position="192"/>
    </location>
</feature>
<dbReference type="Proteomes" id="UP001347796">
    <property type="component" value="Unassembled WGS sequence"/>
</dbReference>
<feature type="region of interest" description="Disordered" evidence="4">
    <location>
        <begin position="1"/>
        <end position="34"/>
    </location>
</feature>
<proteinExistence type="predicted"/>
<evidence type="ECO:0000313" key="6">
    <source>
        <dbReference type="Proteomes" id="UP001347796"/>
    </source>
</evidence>
<keyword evidence="2 3" id="KW-0040">ANK repeat</keyword>
<feature type="compositionally biased region" description="Basic and acidic residues" evidence="4">
    <location>
        <begin position="20"/>
        <end position="34"/>
    </location>
</feature>
<keyword evidence="1" id="KW-0677">Repeat</keyword>
<evidence type="ECO:0000256" key="1">
    <source>
        <dbReference type="ARBA" id="ARBA00022737"/>
    </source>
</evidence>
<evidence type="ECO:0000256" key="4">
    <source>
        <dbReference type="SAM" id="MobiDB-lite"/>
    </source>
</evidence>
<dbReference type="SMART" id="SM00248">
    <property type="entry name" value="ANK"/>
    <property type="match status" value="3"/>
</dbReference>
<evidence type="ECO:0000256" key="3">
    <source>
        <dbReference type="PROSITE-ProRule" id="PRU00023"/>
    </source>
</evidence>